<evidence type="ECO:0000313" key="1">
    <source>
        <dbReference type="EMBL" id="AQW32533.1"/>
    </source>
</evidence>
<keyword evidence="1" id="KW-0614">Plasmid</keyword>
<protein>
    <submittedName>
        <fullName evidence="1">Uncharacterized protein</fullName>
    </submittedName>
</protein>
<dbReference type="AlphaFoldDB" id="A0A1U9VQG8"/>
<accession>A0A1U9VQG8</accession>
<dbReference type="EMBL" id="CP019912">
    <property type="protein sequence ID" value="AQW32533.1"/>
    <property type="molecule type" value="Genomic_DNA"/>
</dbReference>
<proteinExistence type="predicted"/>
<evidence type="ECO:0000313" key="2">
    <source>
        <dbReference type="Proteomes" id="UP000189628"/>
    </source>
</evidence>
<sequence length="112" mass="12487">MSIVDSNVVDMIGIPSDDLSLVVMGISDHLAWGENSEEHLLLLQEKINCYLRFIESGEIYNSFPSAEGKVPVIEVIAKFEMTDGRAKDFLFAEKSVLADSGIELRYSFSPEK</sequence>
<name>A0A1U9VQG8_9RALS</name>
<dbReference type="RefSeq" id="WP_078223703.1">
    <property type="nucleotide sequence ID" value="NZ_CP019912.1"/>
</dbReference>
<organism evidence="1 2">
    <name type="scientific">blood disease bacterium A2-HR MARDI</name>
    <dbReference type="NCBI Taxonomy" id="1944648"/>
    <lineage>
        <taxon>Bacteria</taxon>
        <taxon>Pseudomonadati</taxon>
        <taxon>Pseudomonadota</taxon>
        <taxon>Betaproteobacteria</taxon>
        <taxon>Burkholderiales</taxon>
        <taxon>Burkholderiaceae</taxon>
        <taxon>Ralstonia</taxon>
        <taxon>Ralstonia solanacearum species complex</taxon>
    </lineage>
</organism>
<dbReference type="Pfam" id="PF20212">
    <property type="entry name" value="DUF6572"/>
    <property type="match status" value="1"/>
</dbReference>
<geneLocation type="plasmid" evidence="1">
    <name>unnamed</name>
</geneLocation>
<reference evidence="1 2" key="1">
    <citation type="submission" date="2017-02" db="EMBL/GenBank/DDBJ databases">
        <title>Blood Disease Bacterium A2-HR MARDI.</title>
        <authorList>
            <person name="Badrun R."/>
            <person name="Abu Bakar N."/>
            <person name="Laboh R."/>
        </authorList>
    </citation>
    <scope>NUCLEOTIDE SEQUENCE [LARGE SCALE GENOMIC DNA]</scope>
    <source>
        <strain evidence="1 2">A2-HR MARDI</strain>
        <plasmid evidence="2">Plasmid</plasmid>
    </source>
</reference>
<dbReference type="InterPro" id="IPR046702">
    <property type="entry name" value="DUF6572"/>
</dbReference>
<gene>
    <name evidence="1" type="ORF">B0B51_22255</name>
</gene>
<dbReference type="Proteomes" id="UP000189628">
    <property type="component" value="Plasmid unnamed"/>
</dbReference>